<accession>A0A3G5A505</accession>
<evidence type="ECO:0000313" key="1">
    <source>
        <dbReference type="EMBL" id="AYV81311.1"/>
    </source>
</evidence>
<dbReference type="EMBL" id="MK072268">
    <property type="protein sequence ID" value="AYV81311.1"/>
    <property type="molecule type" value="Genomic_DNA"/>
</dbReference>
<reference evidence="1" key="1">
    <citation type="submission" date="2018-10" db="EMBL/GenBank/DDBJ databases">
        <title>Hidden diversity of soil giant viruses.</title>
        <authorList>
            <person name="Schulz F."/>
            <person name="Alteio L."/>
            <person name="Goudeau D."/>
            <person name="Ryan E.M."/>
            <person name="Malmstrom R.R."/>
            <person name="Blanchard J."/>
            <person name="Woyke T."/>
        </authorList>
    </citation>
    <scope>NUCLEOTIDE SEQUENCE</scope>
    <source>
        <strain evidence="1">HAV1</strain>
    </source>
</reference>
<proteinExistence type="predicted"/>
<name>A0A3G5A505_9VIRU</name>
<gene>
    <name evidence="1" type="ORF">Harvfovirus26_19</name>
</gene>
<protein>
    <submittedName>
        <fullName evidence="1">Uncharacterized protein</fullName>
    </submittedName>
</protein>
<feature type="non-terminal residue" evidence="1">
    <location>
        <position position="55"/>
    </location>
</feature>
<sequence>MNVCQLGENYISECALGYSNYGNRDLNYEVREGQRRFDVCWGRGRWWVRRELSEI</sequence>
<organism evidence="1">
    <name type="scientific">Harvfovirus sp</name>
    <dbReference type="NCBI Taxonomy" id="2487768"/>
    <lineage>
        <taxon>Viruses</taxon>
        <taxon>Varidnaviria</taxon>
        <taxon>Bamfordvirae</taxon>
        <taxon>Nucleocytoviricota</taxon>
        <taxon>Megaviricetes</taxon>
        <taxon>Imitervirales</taxon>
        <taxon>Mimiviridae</taxon>
        <taxon>Klosneuvirinae</taxon>
    </lineage>
</organism>